<comment type="caution">
    <text evidence="2">The sequence shown here is derived from an EMBL/GenBank/DDBJ whole genome shotgun (WGS) entry which is preliminary data.</text>
</comment>
<dbReference type="PANTHER" id="PTHR37301:SF1">
    <property type="entry name" value="DNA-BINDING PROTEIN"/>
    <property type="match status" value="1"/>
</dbReference>
<gene>
    <name evidence="2" type="ORF">DEO68_04720</name>
</gene>
<dbReference type="SUPFAM" id="SSF47413">
    <property type="entry name" value="lambda repressor-like DNA-binding domains"/>
    <property type="match status" value="1"/>
</dbReference>
<dbReference type="InterPro" id="IPR010982">
    <property type="entry name" value="Lambda_DNA-bd_dom_sf"/>
</dbReference>
<dbReference type="PROSITE" id="PS50943">
    <property type="entry name" value="HTH_CROC1"/>
    <property type="match status" value="1"/>
</dbReference>
<evidence type="ECO:0000259" key="1">
    <source>
        <dbReference type="PROSITE" id="PS50943"/>
    </source>
</evidence>
<dbReference type="InterPro" id="IPR001387">
    <property type="entry name" value="Cro/C1-type_HTH"/>
</dbReference>
<dbReference type="AlphaFoldDB" id="A0A3D0KE99"/>
<dbReference type="GO" id="GO:0003677">
    <property type="term" value="F:DNA binding"/>
    <property type="evidence" value="ECO:0007669"/>
    <property type="project" value="InterPro"/>
</dbReference>
<dbReference type="Pfam" id="PF13443">
    <property type="entry name" value="HTH_26"/>
    <property type="match status" value="1"/>
</dbReference>
<accession>A0A3D0KE99</accession>
<proteinExistence type="predicted"/>
<protein>
    <submittedName>
        <fullName evidence="2">XRE family transcriptional regulator</fullName>
    </submittedName>
</protein>
<feature type="domain" description="HTH cro/C1-type" evidence="1">
    <location>
        <begin position="6"/>
        <end position="61"/>
    </location>
</feature>
<sequence>MVRCHLARLMGEHKMKIVDVARETGLNRNTITLLYKETAQRIELDALDKLCKLFNCGVGDLLEFDDDRER</sequence>
<dbReference type="Gene3D" id="1.10.260.40">
    <property type="entry name" value="lambda repressor-like DNA-binding domains"/>
    <property type="match status" value="1"/>
</dbReference>
<dbReference type="PANTHER" id="PTHR37301">
    <property type="entry name" value="DNA-BINDING PROTEIN-RELATED"/>
    <property type="match status" value="1"/>
</dbReference>
<dbReference type="EMBL" id="DOTR01000024">
    <property type="protein sequence ID" value="HCA01489.1"/>
    <property type="molecule type" value="Genomic_DNA"/>
</dbReference>
<organism evidence="2">
    <name type="scientific">Halomonas campaniensis</name>
    <dbReference type="NCBI Taxonomy" id="213554"/>
    <lineage>
        <taxon>Bacteria</taxon>
        <taxon>Pseudomonadati</taxon>
        <taxon>Pseudomonadota</taxon>
        <taxon>Gammaproteobacteria</taxon>
        <taxon>Oceanospirillales</taxon>
        <taxon>Halomonadaceae</taxon>
        <taxon>Halomonas</taxon>
    </lineage>
</organism>
<name>A0A3D0KE99_9GAMM</name>
<reference evidence="2" key="1">
    <citation type="journal article" date="2018" name="Nat. Biotechnol.">
        <title>A standardized bacterial taxonomy based on genome phylogeny substantially revises the tree of life.</title>
        <authorList>
            <person name="Parks D.H."/>
            <person name="Chuvochina M."/>
            <person name="Waite D.W."/>
            <person name="Rinke C."/>
            <person name="Skarshewski A."/>
            <person name="Chaumeil P.A."/>
            <person name="Hugenholtz P."/>
        </authorList>
    </citation>
    <scope>NUCLEOTIDE SEQUENCE [LARGE SCALE GENOMIC DNA]</scope>
    <source>
        <strain evidence="2">UBA11284</strain>
    </source>
</reference>
<evidence type="ECO:0000313" key="2">
    <source>
        <dbReference type="EMBL" id="HCA01489.1"/>
    </source>
</evidence>